<reference evidence="1 2" key="1">
    <citation type="submission" date="2014-03" db="EMBL/GenBank/DDBJ databases">
        <title>Bradyrhizobium valentinum sp. nov., isolated from effective nodules of Lupinus mariae-josephae, a lupine endemic of basic-lime soils in Eastern Spain.</title>
        <authorList>
            <person name="Duran D."/>
            <person name="Rey L."/>
            <person name="Navarro A."/>
            <person name="Busquets A."/>
            <person name="Imperial J."/>
            <person name="Ruiz-Argueso T."/>
        </authorList>
    </citation>
    <scope>NUCLEOTIDE SEQUENCE [LARGE SCALE GENOMIC DNA]</scope>
    <source>
        <strain evidence="1 2">Ro19</strain>
    </source>
</reference>
<name>A0A0R3MKQ0_9BRAD</name>
<gene>
    <name evidence="1" type="ORF">CQ13_11075</name>
</gene>
<keyword evidence="2" id="KW-1185">Reference proteome</keyword>
<organism evidence="1 2">
    <name type="scientific">Bradyrhizobium retamae</name>
    <dbReference type="NCBI Taxonomy" id="1300035"/>
    <lineage>
        <taxon>Bacteria</taxon>
        <taxon>Pseudomonadati</taxon>
        <taxon>Pseudomonadota</taxon>
        <taxon>Alphaproteobacteria</taxon>
        <taxon>Hyphomicrobiales</taxon>
        <taxon>Nitrobacteraceae</taxon>
        <taxon>Bradyrhizobium</taxon>
    </lineage>
</organism>
<evidence type="ECO:0000313" key="2">
    <source>
        <dbReference type="Proteomes" id="UP000052023"/>
    </source>
</evidence>
<protein>
    <submittedName>
        <fullName evidence="1">Uncharacterized protein</fullName>
    </submittedName>
</protein>
<dbReference type="AlphaFoldDB" id="A0A0R3MKQ0"/>
<proteinExistence type="predicted"/>
<comment type="caution">
    <text evidence="1">The sequence shown here is derived from an EMBL/GenBank/DDBJ whole genome shotgun (WGS) entry which is preliminary data.</text>
</comment>
<dbReference type="EMBL" id="LLYA01000203">
    <property type="protein sequence ID" value="KRR17904.1"/>
    <property type="molecule type" value="Genomic_DNA"/>
</dbReference>
<dbReference type="OrthoDB" id="8253250at2"/>
<accession>A0A0R3MKQ0</accession>
<evidence type="ECO:0000313" key="1">
    <source>
        <dbReference type="EMBL" id="KRR17904.1"/>
    </source>
</evidence>
<dbReference type="Proteomes" id="UP000052023">
    <property type="component" value="Unassembled WGS sequence"/>
</dbReference>
<sequence length="76" mass="8498">MSGPLRWYDPNADNPPWLKALAEVRIRATREGWCHAHVQAIVVAIDQYAEAALGNRDYFLNKPHSIGGRSSNNNVP</sequence>
<dbReference type="RefSeq" id="WP_082637833.1">
    <property type="nucleotide sequence ID" value="NZ_LLYA01000203.1"/>
</dbReference>